<dbReference type="PROSITE" id="PS01031">
    <property type="entry name" value="SHSP"/>
    <property type="match status" value="1"/>
</dbReference>
<dbReference type="CDD" id="cd06464">
    <property type="entry name" value="ACD_sHsps-like"/>
    <property type="match status" value="1"/>
</dbReference>
<protein>
    <submittedName>
        <fullName evidence="5">Class II heat shock protein-like protein</fullName>
    </submittedName>
</protein>
<sequence length="58" mass="6475">MGRRSMVNSMTGTSTSVQRREIAQGPYRLTWPLPNNVNKDSVSAKFMDGILHVTVPKL</sequence>
<reference evidence="5" key="1">
    <citation type="submission" date="2020-01" db="EMBL/GenBank/DDBJ databases">
        <title>Genome sequence of Kobresia littledalei, the first chromosome-level genome in the family Cyperaceae.</title>
        <authorList>
            <person name="Qu G."/>
        </authorList>
    </citation>
    <scope>NUCLEOTIDE SEQUENCE</scope>
    <source>
        <strain evidence="5">C.B.Clarke</strain>
        <tissue evidence="5">Leaf</tissue>
    </source>
</reference>
<evidence type="ECO:0000313" key="6">
    <source>
        <dbReference type="Proteomes" id="UP000623129"/>
    </source>
</evidence>
<dbReference type="EMBL" id="SWLB01000214">
    <property type="protein sequence ID" value="KAF3319725.1"/>
    <property type="molecule type" value="Genomic_DNA"/>
</dbReference>
<dbReference type="InterPro" id="IPR002068">
    <property type="entry name" value="A-crystallin/Hsp20_dom"/>
</dbReference>
<dbReference type="Proteomes" id="UP000623129">
    <property type="component" value="Unassembled WGS sequence"/>
</dbReference>
<feature type="domain" description="SHSP" evidence="4">
    <location>
        <begin position="1"/>
        <end position="58"/>
    </location>
</feature>
<dbReference type="InterPro" id="IPR008978">
    <property type="entry name" value="HSP20-like_chaperone"/>
</dbReference>
<evidence type="ECO:0000256" key="1">
    <source>
        <dbReference type="PROSITE-ProRule" id="PRU00285"/>
    </source>
</evidence>
<evidence type="ECO:0000256" key="3">
    <source>
        <dbReference type="SAM" id="MobiDB-lite"/>
    </source>
</evidence>
<name>A0A833VBH0_9POAL</name>
<accession>A0A833VBH0</accession>
<dbReference type="SUPFAM" id="SSF49764">
    <property type="entry name" value="HSP20-like chaperones"/>
    <property type="match status" value="1"/>
</dbReference>
<gene>
    <name evidence="5" type="ORF">FCM35_KLT21789</name>
</gene>
<keyword evidence="5" id="KW-0346">Stress response</keyword>
<comment type="caution">
    <text evidence="5">The sequence shown here is derived from an EMBL/GenBank/DDBJ whole genome shotgun (WGS) entry which is preliminary data.</text>
</comment>
<dbReference type="Pfam" id="PF00011">
    <property type="entry name" value="HSP20"/>
    <property type="match status" value="1"/>
</dbReference>
<evidence type="ECO:0000313" key="5">
    <source>
        <dbReference type="EMBL" id="KAF3319725.1"/>
    </source>
</evidence>
<proteinExistence type="inferred from homology"/>
<evidence type="ECO:0000259" key="4">
    <source>
        <dbReference type="PROSITE" id="PS01031"/>
    </source>
</evidence>
<feature type="compositionally biased region" description="Polar residues" evidence="3">
    <location>
        <begin position="1"/>
        <end position="17"/>
    </location>
</feature>
<dbReference type="OrthoDB" id="1431247at2759"/>
<dbReference type="Gene3D" id="2.60.40.790">
    <property type="match status" value="1"/>
</dbReference>
<feature type="region of interest" description="Disordered" evidence="3">
    <location>
        <begin position="1"/>
        <end position="21"/>
    </location>
</feature>
<organism evidence="5 6">
    <name type="scientific">Carex littledalei</name>
    <dbReference type="NCBI Taxonomy" id="544730"/>
    <lineage>
        <taxon>Eukaryota</taxon>
        <taxon>Viridiplantae</taxon>
        <taxon>Streptophyta</taxon>
        <taxon>Embryophyta</taxon>
        <taxon>Tracheophyta</taxon>
        <taxon>Spermatophyta</taxon>
        <taxon>Magnoliopsida</taxon>
        <taxon>Liliopsida</taxon>
        <taxon>Poales</taxon>
        <taxon>Cyperaceae</taxon>
        <taxon>Cyperoideae</taxon>
        <taxon>Cariceae</taxon>
        <taxon>Carex</taxon>
        <taxon>Carex subgen. Euthyceras</taxon>
    </lineage>
</organism>
<evidence type="ECO:0000256" key="2">
    <source>
        <dbReference type="RuleBase" id="RU003616"/>
    </source>
</evidence>
<dbReference type="AlphaFoldDB" id="A0A833VBH0"/>
<comment type="similarity">
    <text evidence="1 2">Belongs to the small heat shock protein (HSP20) family.</text>
</comment>
<keyword evidence="6" id="KW-1185">Reference proteome</keyword>